<evidence type="ECO:0000313" key="2">
    <source>
        <dbReference type="Proteomes" id="UP000887565"/>
    </source>
</evidence>
<reference evidence="3" key="1">
    <citation type="submission" date="2022-11" db="UniProtKB">
        <authorList>
            <consortium name="WormBaseParasite"/>
        </authorList>
    </citation>
    <scope>IDENTIFICATION</scope>
</reference>
<feature type="compositionally biased region" description="Polar residues" evidence="1">
    <location>
        <begin position="153"/>
        <end position="165"/>
    </location>
</feature>
<organism evidence="2 3">
    <name type="scientific">Romanomermis culicivorax</name>
    <name type="common">Nematode worm</name>
    <dbReference type="NCBI Taxonomy" id="13658"/>
    <lineage>
        <taxon>Eukaryota</taxon>
        <taxon>Metazoa</taxon>
        <taxon>Ecdysozoa</taxon>
        <taxon>Nematoda</taxon>
        <taxon>Enoplea</taxon>
        <taxon>Dorylaimia</taxon>
        <taxon>Mermithida</taxon>
        <taxon>Mermithoidea</taxon>
        <taxon>Mermithidae</taxon>
        <taxon>Romanomermis</taxon>
    </lineage>
</organism>
<name>A0A915K204_ROMCU</name>
<dbReference type="Proteomes" id="UP000887565">
    <property type="component" value="Unplaced"/>
</dbReference>
<feature type="region of interest" description="Disordered" evidence="1">
    <location>
        <begin position="142"/>
        <end position="165"/>
    </location>
</feature>
<keyword evidence="2" id="KW-1185">Reference proteome</keyword>
<dbReference type="WBParaSite" id="nRc.2.0.1.t32349-RA">
    <property type="protein sequence ID" value="nRc.2.0.1.t32349-RA"/>
    <property type="gene ID" value="nRc.2.0.1.g32349"/>
</dbReference>
<evidence type="ECO:0000313" key="3">
    <source>
        <dbReference type="WBParaSite" id="nRc.2.0.1.t32349-RA"/>
    </source>
</evidence>
<evidence type="ECO:0000256" key="1">
    <source>
        <dbReference type="SAM" id="MobiDB-lite"/>
    </source>
</evidence>
<proteinExistence type="predicted"/>
<sequence length="224" mass="26073">MFPFVFFCFPSKIEQKRFTRSRFEDQYYCTLAQLKPMSKPLSKLTLDQQFRGNPPLPESVKLGILRQTTDLHDKTEKKRGQMIITQFYSKVSPVIQATMDKHKGQIVSLQDLVMFCDNLKKELKIQDELFEQRLQKHHPLAINEGKPPEHISHMTNQDPTLPRQTYSPFRAMTRHLGLKKLEDTMEPFENTISTLITTDRTPGFFQQLMPEEKLLEGATTGDRG</sequence>
<accession>A0A915K204</accession>
<dbReference type="AlphaFoldDB" id="A0A915K204"/>
<protein>
    <submittedName>
        <fullName evidence="3">Uncharacterized protein</fullName>
    </submittedName>
</protein>